<dbReference type="InterPro" id="IPR008266">
    <property type="entry name" value="Tyr_kinase_AS"/>
</dbReference>
<evidence type="ECO:0000256" key="6">
    <source>
        <dbReference type="ARBA" id="ARBA00051245"/>
    </source>
</evidence>
<dbReference type="Gene3D" id="3.30.200.20">
    <property type="entry name" value="Phosphorylase Kinase, domain 1"/>
    <property type="match status" value="1"/>
</dbReference>
<dbReference type="Proteomes" id="UP000038045">
    <property type="component" value="Unplaced"/>
</dbReference>
<protein>
    <recommendedName>
        <fullName evidence="9">Tyrosine-protein kinase</fullName>
        <ecNumber evidence="9">2.7.10.2</ecNumber>
    </recommendedName>
</protein>
<dbReference type="SMART" id="SM00252">
    <property type="entry name" value="SH2"/>
    <property type="match status" value="1"/>
</dbReference>
<dbReference type="InterPro" id="IPR001245">
    <property type="entry name" value="Ser-Thr/Tyr_kinase_cat_dom"/>
</dbReference>
<dbReference type="GO" id="GO:0005524">
    <property type="term" value="F:ATP binding"/>
    <property type="evidence" value="ECO:0007669"/>
    <property type="project" value="UniProtKB-UniRule"/>
</dbReference>
<dbReference type="FunFam" id="3.30.505.10:FF:000051">
    <property type="entry name" value="Tyrosine-protein kinase"/>
    <property type="match status" value="1"/>
</dbReference>
<keyword evidence="12" id="KW-1185">Reference proteome</keyword>
<dbReference type="PANTHER" id="PTHR24418">
    <property type="entry name" value="TYROSINE-PROTEIN KINASE"/>
    <property type="match status" value="1"/>
</dbReference>
<evidence type="ECO:0000259" key="11">
    <source>
        <dbReference type="PROSITE" id="PS50011"/>
    </source>
</evidence>
<evidence type="ECO:0000256" key="1">
    <source>
        <dbReference type="ARBA" id="ARBA00022679"/>
    </source>
</evidence>
<evidence type="ECO:0000313" key="12">
    <source>
        <dbReference type="Proteomes" id="UP000038045"/>
    </source>
</evidence>
<evidence type="ECO:0000256" key="8">
    <source>
        <dbReference type="PROSITE-ProRule" id="PRU10141"/>
    </source>
</evidence>
<dbReference type="SMART" id="SM00219">
    <property type="entry name" value="TyrKc"/>
    <property type="match status" value="1"/>
</dbReference>
<dbReference type="Gene3D" id="3.30.505.10">
    <property type="entry name" value="SH2 domain"/>
    <property type="match status" value="1"/>
</dbReference>
<dbReference type="InterPro" id="IPR017441">
    <property type="entry name" value="Protein_kinase_ATP_BS"/>
</dbReference>
<feature type="domain" description="Protein kinase" evidence="11">
    <location>
        <begin position="135"/>
        <end position="392"/>
    </location>
</feature>
<organism evidence="12 13">
    <name type="scientific">Parastrongyloides trichosuri</name>
    <name type="common">Possum-specific nematode worm</name>
    <dbReference type="NCBI Taxonomy" id="131310"/>
    <lineage>
        <taxon>Eukaryota</taxon>
        <taxon>Metazoa</taxon>
        <taxon>Ecdysozoa</taxon>
        <taxon>Nematoda</taxon>
        <taxon>Chromadorea</taxon>
        <taxon>Rhabditida</taxon>
        <taxon>Tylenchina</taxon>
        <taxon>Panagrolaimomorpha</taxon>
        <taxon>Strongyloidoidea</taxon>
        <taxon>Strongyloididae</taxon>
        <taxon>Parastrongyloides</taxon>
    </lineage>
</organism>
<comment type="catalytic activity">
    <reaction evidence="6 9">
        <text>L-tyrosyl-[protein] + ATP = O-phospho-L-tyrosyl-[protein] + ADP + H(+)</text>
        <dbReference type="Rhea" id="RHEA:10596"/>
        <dbReference type="Rhea" id="RHEA-COMP:10136"/>
        <dbReference type="Rhea" id="RHEA-COMP:20101"/>
        <dbReference type="ChEBI" id="CHEBI:15378"/>
        <dbReference type="ChEBI" id="CHEBI:30616"/>
        <dbReference type="ChEBI" id="CHEBI:46858"/>
        <dbReference type="ChEBI" id="CHEBI:61978"/>
        <dbReference type="ChEBI" id="CHEBI:456216"/>
        <dbReference type="EC" id="2.7.10.2"/>
    </reaction>
</comment>
<feature type="domain" description="SH2" evidence="10">
    <location>
        <begin position="21"/>
        <end position="123"/>
    </location>
</feature>
<dbReference type="PROSITE" id="PS00107">
    <property type="entry name" value="PROTEIN_KINASE_ATP"/>
    <property type="match status" value="1"/>
</dbReference>
<evidence type="ECO:0000256" key="9">
    <source>
        <dbReference type="RuleBase" id="RU362096"/>
    </source>
</evidence>
<dbReference type="WBParaSite" id="PTRK_0001125800.1">
    <property type="protein sequence ID" value="PTRK_0001125800.1"/>
    <property type="gene ID" value="PTRK_0001125800"/>
</dbReference>
<keyword evidence="5 9" id="KW-0829">Tyrosine-protein kinase</keyword>
<dbReference type="PROSITE" id="PS50011">
    <property type="entry name" value="PROTEIN_KINASE_DOM"/>
    <property type="match status" value="1"/>
</dbReference>
<dbReference type="PROSITE" id="PS50001">
    <property type="entry name" value="SH2"/>
    <property type="match status" value="1"/>
</dbReference>
<dbReference type="EC" id="2.7.10.2" evidence="9"/>
<reference evidence="13" key="1">
    <citation type="submission" date="2017-02" db="UniProtKB">
        <authorList>
            <consortium name="WormBaseParasite"/>
        </authorList>
    </citation>
    <scope>IDENTIFICATION</scope>
</reference>
<dbReference type="PRINTS" id="PR00109">
    <property type="entry name" value="TYRKINASE"/>
</dbReference>
<keyword evidence="3 9" id="KW-0418">Kinase</keyword>
<dbReference type="Pfam" id="PF07714">
    <property type="entry name" value="PK_Tyr_Ser-Thr"/>
    <property type="match status" value="1"/>
</dbReference>
<dbReference type="InterPro" id="IPR000719">
    <property type="entry name" value="Prot_kinase_dom"/>
</dbReference>
<proteinExistence type="inferred from homology"/>
<dbReference type="InterPro" id="IPR020635">
    <property type="entry name" value="Tyr_kinase_cat_dom"/>
</dbReference>
<dbReference type="InterPro" id="IPR000980">
    <property type="entry name" value="SH2"/>
</dbReference>
<dbReference type="AlphaFoldDB" id="A0A0N4ZRX5"/>
<dbReference type="Pfam" id="PF00017">
    <property type="entry name" value="SH2"/>
    <property type="match status" value="1"/>
</dbReference>
<evidence type="ECO:0000256" key="3">
    <source>
        <dbReference type="ARBA" id="ARBA00022777"/>
    </source>
</evidence>
<evidence type="ECO:0000259" key="10">
    <source>
        <dbReference type="PROSITE" id="PS50001"/>
    </source>
</evidence>
<evidence type="ECO:0000256" key="7">
    <source>
        <dbReference type="PROSITE-ProRule" id="PRU00191"/>
    </source>
</evidence>
<dbReference type="CDD" id="cd00192">
    <property type="entry name" value="PTKc"/>
    <property type="match status" value="1"/>
</dbReference>
<keyword evidence="7" id="KW-0727">SH2 domain</keyword>
<evidence type="ECO:0000256" key="4">
    <source>
        <dbReference type="ARBA" id="ARBA00022840"/>
    </source>
</evidence>
<dbReference type="InterPro" id="IPR011009">
    <property type="entry name" value="Kinase-like_dom_sf"/>
</dbReference>
<dbReference type="InterPro" id="IPR050198">
    <property type="entry name" value="Non-receptor_tyrosine_kinases"/>
</dbReference>
<dbReference type="InterPro" id="IPR036860">
    <property type="entry name" value="SH2_dom_sf"/>
</dbReference>
<keyword evidence="2 8" id="KW-0547">Nucleotide-binding</keyword>
<dbReference type="FunFam" id="3.30.200.20:FF:000518">
    <property type="entry name" value="Tyrosine-protein kinase"/>
    <property type="match status" value="1"/>
</dbReference>
<dbReference type="GO" id="GO:0004715">
    <property type="term" value="F:non-membrane spanning protein tyrosine kinase activity"/>
    <property type="evidence" value="ECO:0007669"/>
    <property type="project" value="UniProtKB-EC"/>
</dbReference>
<evidence type="ECO:0000256" key="2">
    <source>
        <dbReference type="ARBA" id="ARBA00022741"/>
    </source>
</evidence>
<name>A0A0N4ZRX5_PARTI</name>
<dbReference type="PRINTS" id="PR00401">
    <property type="entry name" value="SH2DOMAIN"/>
</dbReference>
<evidence type="ECO:0000313" key="13">
    <source>
        <dbReference type="WBParaSite" id="PTRK_0001125800.1"/>
    </source>
</evidence>
<sequence>MSGSNSNTRFSKSDDIQKAPYYHGFLPREDIAKMLRHVGDFLVRLSIPVPNEKQTYVLSVIKAGVSNKKTTKELKHFIITKSQDNKYTISDMPFNSIVELVEYYFMTQKDITSDQNVTLKTPITRKEWQINNRNVVLIKKLGEGAFAQVWLVQYHDESIKKDVAAAAKVAKLEKLTKNQINEIMKEARIMRRLNHPNVIKMYGVAADDEPLMLIMELCCHGALDSYVKNNKLSLKLKLYLAYGAALGLAYLHDIRILHRDVALRNCLVGENEQCKISDFGLSVEDFEKEIGQDLKVPYKWLSIEALKDGVFYPASDVWSFGVLLWELFNDAAEPFSDLNRDQFIIFVIKENKRLTIPTYLSEQFKSFIVDKIWNADYLKRPTMKEVANEIFSQIPATSNYANNNNDDNNEQTMNNS</sequence>
<dbReference type="InterPro" id="IPR035849">
    <property type="entry name" value="Fes/Fps/Fer_SH2"/>
</dbReference>
<feature type="binding site" evidence="8">
    <location>
        <position position="168"/>
    </location>
    <ligand>
        <name>ATP</name>
        <dbReference type="ChEBI" id="CHEBI:30616"/>
    </ligand>
</feature>
<comment type="similarity">
    <text evidence="9">Belongs to the protein kinase superfamily. Tyr protein kinase family.</text>
</comment>
<dbReference type="CDD" id="cd10361">
    <property type="entry name" value="SH2_Fps_family"/>
    <property type="match status" value="1"/>
</dbReference>
<dbReference type="Gene3D" id="1.10.510.10">
    <property type="entry name" value="Transferase(Phosphotransferase) domain 1"/>
    <property type="match status" value="1"/>
</dbReference>
<dbReference type="SUPFAM" id="SSF55550">
    <property type="entry name" value="SH2 domain"/>
    <property type="match status" value="1"/>
</dbReference>
<dbReference type="STRING" id="131310.A0A0N4ZRX5"/>
<dbReference type="SUPFAM" id="SSF56112">
    <property type="entry name" value="Protein kinase-like (PK-like)"/>
    <property type="match status" value="1"/>
</dbReference>
<evidence type="ECO:0000256" key="5">
    <source>
        <dbReference type="ARBA" id="ARBA00023137"/>
    </source>
</evidence>
<dbReference type="PROSITE" id="PS00109">
    <property type="entry name" value="PROTEIN_KINASE_TYR"/>
    <property type="match status" value="1"/>
</dbReference>
<keyword evidence="4 8" id="KW-0067">ATP-binding</keyword>
<keyword evidence="1 9" id="KW-0808">Transferase</keyword>
<accession>A0A0N4ZRX5</accession>